<dbReference type="InterPro" id="IPR017850">
    <property type="entry name" value="Alkaline_phosphatase_core_sf"/>
</dbReference>
<evidence type="ECO:0000256" key="2">
    <source>
        <dbReference type="ARBA" id="ARBA00022475"/>
    </source>
</evidence>
<keyword evidence="4 11" id="KW-0808">Transferase</keyword>
<feature type="transmembrane region" description="Helical" evidence="8">
    <location>
        <begin position="21"/>
        <end position="42"/>
    </location>
</feature>
<evidence type="ECO:0000256" key="6">
    <source>
        <dbReference type="ARBA" id="ARBA00022989"/>
    </source>
</evidence>
<name>A0A7W6DDP4_9HYPH</name>
<reference evidence="11 12" key="1">
    <citation type="submission" date="2020-08" db="EMBL/GenBank/DDBJ databases">
        <title>Genomic Encyclopedia of Type Strains, Phase IV (KMG-IV): sequencing the most valuable type-strain genomes for metagenomic binning, comparative biology and taxonomic classification.</title>
        <authorList>
            <person name="Goeker M."/>
        </authorList>
    </citation>
    <scope>NUCLEOTIDE SEQUENCE [LARGE SCALE GENOMIC DNA]</scope>
    <source>
        <strain evidence="11 12">DSM 100211</strain>
    </source>
</reference>
<evidence type="ECO:0000256" key="3">
    <source>
        <dbReference type="ARBA" id="ARBA00022519"/>
    </source>
</evidence>
<dbReference type="Pfam" id="PF08019">
    <property type="entry name" value="EptA_B_N"/>
    <property type="match status" value="1"/>
</dbReference>
<evidence type="ECO:0000256" key="1">
    <source>
        <dbReference type="ARBA" id="ARBA00004429"/>
    </source>
</evidence>
<comment type="caution">
    <text evidence="11">The sequence shown here is derived from an EMBL/GenBank/DDBJ whole genome shotgun (WGS) entry which is preliminary data.</text>
</comment>
<keyword evidence="12" id="KW-1185">Reference proteome</keyword>
<evidence type="ECO:0000256" key="8">
    <source>
        <dbReference type="SAM" id="Phobius"/>
    </source>
</evidence>
<feature type="domain" description="Phosphoethanolamine transferase N-terminal" evidence="10">
    <location>
        <begin position="62"/>
        <end position="210"/>
    </location>
</feature>
<dbReference type="NCBIfam" id="NF028537">
    <property type="entry name" value="P_eth_NH2_trans"/>
    <property type="match status" value="1"/>
</dbReference>
<accession>A0A7W6DDP4</accession>
<dbReference type="GO" id="GO:0016776">
    <property type="term" value="F:phosphotransferase activity, phosphate group as acceptor"/>
    <property type="evidence" value="ECO:0007669"/>
    <property type="project" value="TreeGrafter"/>
</dbReference>
<dbReference type="GO" id="GO:0005886">
    <property type="term" value="C:plasma membrane"/>
    <property type="evidence" value="ECO:0007669"/>
    <property type="project" value="UniProtKB-SubCell"/>
</dbReference>
<evidence type="ECO:0000313" key="11">
    <source>
        <dbReference type="EMBL" id="MBB3977069.1"/>
    </source>
</evidence>
<dbReference type="Gene3D" id="3.40.720.10">
    <property type="entry name" value="Alkaline Phosphatase, subunit A"/>
    <property type="match status" value="1"/>
</dbReference>
<dbReference type="InterPro" id="IPR000917">
    <property type="entry name" value="Sulfatase_N"/>
</dbReference>
<dbReference type="InterPro" id="IPR012549">
    <property type="entry name" value="EptA-like_N"/>
</dbReference>
<feature type="domain" description="Sulfatase N-terminal" evidence="9">
    <location>
        <begin position="240"/>
        <end position="525"/>
    </location>
</feature>
<keyword evidence="7 8" id="KW-0472">Membrane</keyword>
<evidence type="ECO:0000256" key="7">
    <source>
        <dbReference type="ARBA" id="ARBA00023136"/>
    </source>
</evidence>
<feature type="transmembrane region" description="Helical" evidence="8">
    <location>
        <begin position="54"/>
        <end position="75"/>
    </location>
</feature>
<proteinExistence type="predicted"/>
<evidence type="ECO:0000259" key="10">
    <source>
        <dbReference type="Pfam" id="PF08019"/>
    </source>
</evidence>
<organism evidence="11 12">
    <name type="scientific">Mycoplana azooxidifex</name>
    <dbReference type="NCBI Taxonomy" id="1636188"/>
    <lineage>
        <taxon>Bacteria</taxon>
        <taxon>Pseudomonadati</taxon>
        <taxon>Pseudomonadota</taxon>
        <taxon>Alphaproteobacteria</taxon>
        <taxon>Hyphomicrobiales</taxon>
        <taxon>Rhizobiaceae</taxon>
        <taxon>Mycoplana</taxon>
    </lineage>
</organism>
<dbReference type="CDD" id="cd16017">
    <property type="entry name" value="LptA"/>
    <property type="match status" value="1"/>
</dbReference>
<comment type="subcellular location">
    <subcellularLocation>
        <location evidence="1">Cell inner membrane</location>
        <topology evidence="1">Multi-pass membrane protein</topology>
    </subcellularLocation>
</comment>
<dbReference type="AlphaFoldDB" id="A0A7W6DDP4"/>
<dbReference type="EC" id="2.7.8.-" evidence="11"/>
<keyword evidence="6 8" id="KW-1133">Transmembrane helix</keyword>
<dbReference type="PANTHER" id="PTHR30443">
    <property type="entry name" value="INNER MEMBRANE PROTEIN"/>
    <property type="match status" value="1"/>
</dbReference>
<evidence type="ECO:0000313" key="12">
    <source>
        <dbReference type="Proteomes" id="UP000574761"/>
    </source>
</evidence>
<feature type="transmembrane region" description="Helical" evidence="8">
    <location>
        <begin position="157"/>
        <end position="176"/>
    </location>
</feature>
<sequence>MATITDSPVRSERTLRPSIGAIPLSFLVVLFLVATANQTFWAKTALYFGGTPQAVVIFALGLVALLSAVCITLSMRFVAKPMFISLFLASACASWFMDRFGVVISVDMIRNAAETTHAEAGNLITPAFVSHIALFGVVPSLLVAWVRITHRPFLAKARANAFFVLPLMLVAVLAASTQMRVLITTSRAHHDWLATLNPVGPIVSAVRYAASTGGEVNIVVEPLGRDAHVVAPAGRKPKVLVVVAGETARAQNFSLGGYARPTNPELAARDITYFPDTTSCGTATAVSLPCMFSIHTRATYSHRKGLSTENLLDVLSHAGIAVEWWDNNTGAKGVADRVAYRFLPDNADPRFCTEGECSDGILLDRLGPWLEGVTKDSVLVIHQLGSHGPSYYERYPEAYRRFTPDCRTAEFGDCTREEIVNAYDNSIAYTDHVLAIVIDALKSHEDRFDASMIYMSDHGESLGENGLYLHGAPYVIAPREQTQVPFVLWLGNRDRASVNRACLKQRAGEPASHDNLFHTVLGLMSVETGIYDPSLDVLSTCRHVISS</sequence>
<protein>
    <submittedName>
        <fullName evidence="11">Lipid A ethanolaminephosphotransferase</fullName>
        <ecNumber evidence="11">2.7.8.-</ecNumber>
    </submittedName>
</protein>
<dbReference type="PANTHER" id="PTHR30443:SF0">
    <property type="entry name" value="PHOSPHOETHANOLAMINE TRANSFERASE EPTA"/>
    <property type="match status" value="1"/>
</dbReference>
<dbReference type="RefSeq" id="WP_183803785.1">
    <property type="nucleotide sequence ID" value="NZ_JACIEE010000004.1"/>
</dbReference>
<dbReference type="InterPro" id="IPR040423">
    <property type="entry name" value="PEA_transferase"/>
</dbReference>
<feature type="transmembrane region" description="Helical" evidence="8">
    <location>
        <begin position="82"/>
        <end position="104"/>
    </location>
</feature>
<dbReference type="InterPro" id="IPR058130">
    <property type="entry name" value="PEA_transf_C"/>
</dbReference>
<keyword evidence="5 8" id="KW-0812">Transmembrane</keyword>
<evidence type="ECO:0000256" key="4">
    <source>
        <dbReference type="ARBA" id="ARBA00022679"/>
    </source>
</evidence>
<feature type="transmembrane region" description="Helical" evidence="8">
    <location>
        <begin position="124"/>
        <end position="145"/>
    </location>
</feature>
<evidence type="ECO:0000259" key="9">
    <source>
        <dbReference type="Pfam" id="PF00884"/>
    </source>
</evidence>
<evidence type="ECO:0000256" key="5">
    <source>
        <dbReference type="ARBA" id="ARBA00022692"/>
    </source>
</evidence>
<dbReference type="GO" id="GO:0009244">
    <property type="term" value="P:lipopolysaccharide core region biosynthetic process"/>
    <property type="evidence" value="ECO:0007669"/>
    <property type="project" value="TreeGrafter"/>
</dbReference>
<dbReference type="Pfam" id="PF00884">
    <property type="entry name" value="Sulfatase"/>
    <property type="match status" value="1"/>
</dbReference>
<gene>
    <name evidence="11" type="ORF">GGQ64_002269</name>
</gene>
<dbReference type="EMBL" id="JACIEE010000004">
    <property type="protein sequence ID" value="MBB3977069.1"/>
    <property type="molecule type" value="Genomic_DNA"/>
</dbReference>
<dbReference type="SUPFAM" id="SSF53649">
    <property type="entry name" value="Alkaline phosphatase-like"/>
    <property type="match status" value="1"/>
</dbReference>
<dbReference type="Proteomes" id="UP000574761">
    <property type="component" value="Unassembled WGS sequence"/>
</dbReference>
<keyword evidence="3" id="KW-0997">Cell inner membrane</keyword>
<keyword evidence="2" id="KW-1003">Cell membrane</keyword>